<evidence type="ECO:0000313" key="2">
    <source>
        <dbReference type="Proteomes" id="UP000018130"/>
    </source>
</evidence>
<name>T2JN49_CROWT</name>
<reference evidence="1 2" key="1">
    <citation type="submission" date="2013-01" db="EMBL/GenBank/DDBJ databases">
        <authorList>
            <person name="Bench S."/>
        </authorList>
    </citation>
    <scope>NUCLEOTIDE SEQUENCE [LARGE SCALE GENOMIC DNA]</scope>
    <source>
        <strain evidence="1 2">WH 0402</strain>
    </source>
</reference>
<dbReference type="RefSeq" id="WP_156177653.1">
    <property type="nucleotide sequence ID" value="NZ_CAQN01000432.1"/>
</dbReference>
<organism evidence="1 2">
    <name type="scientific">Crocosphaera watsonii WH 0402</name>
    <dbReference type="NCBI Taxonomy" id="1284629"/>
    <lineage>
        <taxon>Bacteria</taxon>
        <taxon>Bacillati</taxon>
        <taxon>Cyanobacteriota</taxon>
        <taxon>Cyanophyceae</taxon>
        <taxon>Oscillatoriophycideae</taxon>
        <taxon>Chroococcales</taxon>
        <taxon>Aphanothecaceae</taxon>
        <taxon>Crocosphaera</taxon>
    </lineage>
</organism>
<accession>T2JN49</accession>
<comment type="caution">
    <text evidence="1">The sequence shown here is derived from an EMBL/GenBank/DDBJ whole genome shotgun (WGS) entry which is preliminary data.</text>
</comment>
<proteinExistence type="predicted"/>
<evidence type="ECO:0000313" key="1">
    <source>
        <dbReference type="EMBL" id="CCQ66471.1"/>
    </source>
</evidence>
<dbReference type="EMBL" id="CAQN01000432">
    <property type="protein sequence ID" value="CCQ66471.1"/>
    <property type="molecule type" value="Genomic_DNA"/>
</dbReference>
<protein>
    <submittedName>
        <fullName evidence="1">Uncharacterized protein</fullName>
    </submittedName>
</protein>
<dbReference type="AlphaFoldDB" id="T2JN49"/>
<dbReference type="Proteomes" id="UP000018130">
    <property type="component" value="Unassembled WGS sequence"/>
</dbReference>
<gene>
    <name evidence="1" type="ORF">CWATWH0402_4161</name>
</gene>
<sequence>MRHTSPIKISQGEIREYVAQDTPDGERTYFNYLAVKEAKIFCDFPLSDDVENLL</sequence>
<reference evidence="1 2" key="2">
    <citation type="submission" date="2013-09" db="EMBL/GenBank/DDBJ databases">
        <title>Whole genome comparison of six Crocosphaera watsonii strains with differing phenotypes.</title>
        <authorList>
            <person name="Bench S.R."/>
            <person name="Heller P."/>
            <person name="Frank I."/>
            <person name="Arciniega M."/>
            <person name="Shilova I.N."/>
            <person name="Zehr J.P."/>
        </authorList>
    </citation>
    <scope>NUCLEOTIDE SEQUENCE [LARGE SCALE GENOMIC DNA]</scope>
    <source>
        <strain evidence="1 2">WH 0402</strain>
    </source>
</reference>